<organism evidence="2 3">
    <name type="scientific">Pararhizobium antarcticum</name>
    <dbReference type="NCBI Taxonomy" id="1798805"/>
    <lineage>
        <taxon>Bacteria</taxon>
        <taxon>Pseudomonadati</taxon>
        <taxon>Pseudomonadota</taxon>
        <taxon>Alphaproteobacteria</taxon>
        <taxon>Hyphomicrobiales</taxon>
        <taxon>Rhizobiaceae</taxon>
        <taxon>Rhizobium/Agrobacterium group</taxon>
        <taxon>Pararhizobium</taxon>
    </lineage>
</organism>
<dbReference type="InterPro" id="IPR050789">
    <property type="entry name" value="Diverse_Enzym_Activities"/>
</dbReference>
<dbReference type="RefSeq" id="WP_071833086.1">
    <property type="nucleotide sequence ID" value="NZ_LSRP01000084.1"/>
</dbReference>
<accession>A0A657LTY6</accession>
<dbReference type="PANTHER" id="PTHR43283:SF7">
    <property type="entry name" value="BETA-LACTAMASE-RELATED DOMAIN-CONTAINING PROTEIN"/>
    <property type="match status" value="1"/>
</dbReference>
<gene>
    <name evidence="2" type="ORF">AX760_17240</name>
</gene>
<dbReference type="OrthoDB" id="9814204at2"/>
<proteinExistence type="predicted"/>
<feature type="domain" description="Beta-lactamase-related" evidence="1">
    <location>
        <begin position="158"/>
        <end position="430"/>
    </location>
</feature>
<dbReference type="GO" id="GO:0016787">
    <property type="term" value="F:hydrolase activity"/>
    <property type="evidence" value="ECO:0007669"/>
    <property type="project" value="UniProtKB-KW"/>
</dbReference>
<comment type="caution">
    <text evidence="2">The sequence shown here is derived from an EMBL/GenBank/DDBJ whole genome shotgun (WGS) entry which is preliminary data.</text>
</comment>
<sequence>MRKILIWLLGLTTAAIAAVFGWLVIAPPELLRVGDGYAAKIVCSNVFIAGRDAETVLAEDVQAPGHPLLRFVRVSVDVARKTVTARMFGFAAPGHAVYREGLGCTTLSDDRFAAFPGIQRERRRAAPADGAVFWPDGGGIVRNAAVQALIEDPALTGPGMRATVVVRGGRIIAETYGDGFSQATPLLGWSMTKSVTAALVGLRIRDGRMALDATDLVAEWRGDARSTITLSDLLAMQSGLDFNEDYGTVADVTRMLFLESDMAAFAAGKPLVATPGERFSYSSGTTTLLSRLWMNTFSSQRIALTFPRAALFRPLGMTSAVLETDAHGTFVGSSYMYATARDWARFSLFLLRGGRWNDRQLLPEDFVSFMARPTAASGERYGSGQVWTEAGRAKAAEPGDIGLPADAFRMQGHDGQTALMVPSLNLAVLRMGLTPSRSGYDVRRLHAKIIEAVK</sequence>
<dbReference type="Pfam" id="PF00144">
    <property type="entry name" value="Beta-lactamase"/>
    <property type="match status" value="1"/>
</dbReference>
<dbReference type="Gene3D" id="3.40.710.10">
    <property type="entry name" value="DD-peptidase/beta-lactamase superfamily"/>
    <property type="match status" value="1"/>
</dbReference>
<protein>
    <submittedName>
        <fullName evidence="2">6-aminohexanoate hydrolase</fullName>
    </submittedName>
</protein>
<evidence type="ECO:0000313" key="2">
    <source>
        <dbReference type="EMBL" id="OJF97321.1"/>
    </source>
</evidence>
<evidence type="ECO:0000259" key="1">
    <source>
        <dbReference type="Pfam" id="PF00144"/>
    </source>
</evidence>
<dbReference type="SUPFAM" id="SSF56601">
    <property type="entry name" value="beta-lactamase/transpeptidase-like"/>
    <property type="match status" value="1"/>
</dbReference>
<dbReference type="EMBL" id="LSRP01000084">
    <property type="protein sequence ID" value="OJF97321.1"/>
    <property type="molecule type" value="Genomic_DNA"/>
</dbReference>
<dbReference type="InterPro" id="IPR012338">
    <property type="entry name" value="Beta-lactam/transpept-like"/>
</dbReference>
<keyword evidence="3" id="KW-1185">Reference proteome</keyword>
<dbReference type="PANTHER" id="PTHR43283">
    <property type="entry name" value="BETA-LACTAMASE-RELATED"/>
    <property type="match status" value="1"/>
</dbReference>
<reference evidence="2 3" key="1">
    <citation type="submission" date="2016-02" db="EMBL/GenBank/DDBJ databases">
        <title>Genome sequencing of a beta-galactosidase producing bacteria Rhizobium sp. 59.</title>
        <authorList>
            <person name="Wang D."/>
            <person name="Kot W."/>
            <person name="Qin Y."/>
            <person name="Hansen L."/>
            <person name="Naqvi K."/>
            <person name="Rensing C."/>
        </authorList>
    </citation>
    <scope>NUCLEOTIDE SEQUENCE [LARGE SCALE GENOMIC DNA]</scope>
    <source>
        <strain evidence="2 3">59</strain>
    </source>
</reference>
<dbReference type="InterPro" id="IPR001466">
    <property type="entry name" value="Beta-lactam-related"/>
</dbReference>
<dbReference type="AlphaFoldDB" id="A0A657LTY6"/>
<name>A0A657LTY6_9HYPH</name>
<evidence type="ECO:0000313" key="3">
    <source>
        <dbReference type="Proteomes" id="UP000182661"/>
    </source>
</evidence>
<dbReference type="Proteomes" id="UP000182661">
    <property type="component" value="Unassembled WGS sequence"/>
</dbReference>
<keyword evidence="2" id="KW-0378">Hydrolase</keyword>